<dbReference type="STRING" id="1385512.N784_14500"/>
<feature type="region of interest" description="Disordered" evidence="1">
    <location>
        <begin position="91"/>
        <end position="127"/>
    </location>
</feature>
<comment type="caution">
    <text evidence="3">The sequence shown here is derived from an EMBL/GenBank/DDBJ whole genome shotgun (WGS) entry which is preliminary data.</text>
</comment>
<reference evidence="3 4" key="1">
    <citation type="submission" date="2013-08" db="EMBL/GenBank/DDBJ databases">
        <authorList>
            <person name="Huang J."/>
            <person name="Wang G."/>
        </authorList>
    </citation>
    <scope>NUCLEOTIDE SEQUENCE [LARGE SCALE GENOMIC DNA]</scope>
    <source>
        <strain evidence="3 4">JSM 072002</strain>
    </source>
</reference>
<feature type="domain" description="PepSY" evidence="2">
    <location>
        <begin position="36"/>
        <end position="90"/>
    </location>
</feature>
<evidence type="ECO:0000313" key="4">
    <source>
        <dbReference type="Proteomes" id="UP000030401"/>
    </source>
</evidence>
<accession>A0A0A5FTY8</accession>
<protein>
    <recommendedName>
        <fullName evidence="2">PepSY domain-containing protein</fullName>
    </recommendedName>
</protein>
<evidence type="ECO:0000313" key="3">
    <source>
        <dbReference type="EMBL" id="KGX84251.1"/>
    </source>
</evidence>
<sequence>MNNKVFFSVITGVLASSGIIAALQFGPSSASAHMLEEEAKQKVSSQFPGEIVELELDEHGNKKVYEVEVEGKNGNFELVIDAETGEIIQVEEMNSSKDERDDDDDERVQAKGERDDNDERVQAKGER</sequence>
<name>A0A0A5FTY8_9BACI</name>
<gene>
    <name evidence="3" type="ORF">N784_14500</name>
</gene>
<keyword evidence="4" id="KW-1185">Reference proteome</keyword>
<evidence type="ECO:0000256" key="1">
    <source>
        <dbReference type="SAM" id="MobiDB-lite"/>
    </source>
</evidence>
<evidence type="ECO:0000259" key="2">
    <source>
        <dbReference type="Pfam" id="PF03413"/>
    </source>
</evidence>
<dbReference type="Proteomes" id="UP000030401">
    <property type="component" value="Unassembled WGS sequence"/>
</dbReference>
<dbReference type="Gene3D" id="3.10.450.40">
    <property type="match status" value="1"/>
</dbReference>
<proteinExistence type="predicted"/>
<organism evidence="3 4">
    <name type="scientific">Pontibacillus litoralis JSM 072002</name>
    <dbReference type="NCBI Taxonomy" id="1385512"/>
    <lineage>
        <taxon>Bacteria</taxon>
        <taxon>Bacillati</taxon>
        <taxon>Bacillota</taxon>
        <taxon>Bacilli</taxon>
        <taxon>Bacillales</taxon>
        <taxon>Bacillaceae</taxon>
        <taxon>Pontibacillus</taxon>
    </lineage>
</organism>
<dbReference type="AlphaFoldDB" id="A0A0A5FTY8"/>
<dbReference type="InterPro" id="IPR025711">
    <property type="entry name" value="PepSY"/>
</dbReference>
<dbReference type="Pfam" id="PF03413">
    <property type="entry name" value="PepSY"/>
    <property type="match status" value="1"/>
</dbReference>
<feature type="non-terminal residue" evidence="3">
    <location>
        <position position="127"/>
    </location>
</feature>
<dbReference type="RefSeq" id="WP_036836429.1">
    <property type="nucleotide sequence ID" value="NZ_AVPG01000044.1"/>
</dbReference>
<feature type="compositionally biased region" description="Basic and acidic residues" evidence="1">
    <location>
        <begin position="107"/>
        <end position="127"/>
    </location>
</feature>
<dbReference type="eggNOG" id="COG3212">
    <property type="taxonomic scope" value="Bacteria"/>
</dbReference>
<dbReference type="EMBL" id="AVPG01000044">
    <property type="protein sequence ID" value="KGX84251.1"/>
    <property type="molecule type" value="Genomic_DNA"/>
</dbReference>